<keyword evidence="2" id="KW-1185">Reference proteome</keyword>
<protein>
    <submittedName>
        <fullName evidence="1">Uncharacterized protein</fullName>
    </submittedName>
</protein>
<sequence>MGNLDVVWARAERKGLGARSRDGSSDQKVKRFKHLHIGQGDLVEIWVTYIK</sequence>
<evidence type="ECO:0000313" key="2">
    <source>
        <dbReference type="Proteomes" id="UP000011713"/>
    </source>
</evidence>
<reference evidence="1" key="2">
    <citation type="submission" date="2015-06" db="UniProtKB">
        <authorList>
            <consortium name="EnsemblProtists"/>
        </authorList>
    </citation>
    <scope>IDENTIFICATION</scope>
    <source>
        <strain evidence="1">Emoy2</strain>
    </source>
</reference>
<dbReference type="EMBL" id="JH598448">
    <property type="status" value="NOT_ANNOTATED_CDS"/>
    <property type="molecule type" value="Genomic_DNA"/>
</dbReference>
<accession>M4BN41</accession>
<organism evidence="1 2">
    <name type="scientific">Hyaloperonospora arabidopsidis (strain Emoy2)</name>
    <name type="common">Downy mildew agent</name>
    <name type="synonym">Peronospora arabidopsidis</name>
    <dbReference type="NCBI Taxonomy" id="559515"/>
    <lineage>
        <taxon>Eukaryota</taxon>
        <taxon>Sar</taxon>
        <taxon>Stramenopiles</taxon>
        <taxon>Oomycota</taxon>
        <taxon>Peronosporomycetes</taxon>
        <taxon>Peronosporales</taxon>
        <taxon>Peronosporaceae</taxon>
        <taxon>Hyaloperonospora</taxon>
    </lineage>
</organism>
<proteinExistence type="predicted"/>
<name>M4BN41_HYAAE</name>
<dbReference type="Proteomes" id="UP000011713">
    <property type="component" value="Unassembled WGS sequence"/>
</dbReference>
<dbReference type="InParanoid" id="M4BN41"/>
<reference evidence="2" key="1">
    <citation type="journal article" date="2010" name="Science">
        <title>Signatures of adaptation to obligate biotrophy in the Hyaloperonospora arabidopsidis genome.</title>
        <authorList>
            <person name="Baxter L."/>
            <person name="Tripathy S."/>
            <person name="Ishaque N."/>
            <person name="Boot N."/>
            <person name="Cabral A."/>
            <person name="Kemen E."/>
            <person name="Thines M."/>
            <person name="Ah-Fong A."/>
            <person name="Anderson R."/>
            <person name="Badejoko W."/>
            <person name="Bittner-Eddy P."/>
            <person name="Boore J.L."/>
            <person name="Chibucos M.C."/>
            <person name="Coates M."/>
            <person name="Dehal P."/>
            <person name="Delehaunty K."/>
            <person name="Dong S."/>
            <person name="Downton P."/>
            <person name="Dumas B."/>
            <person name="Fabro G."/>
            <person name="Fronick C."/>
            <person name="Fuerstenberg S.I."/>
            <person name="Fulton L."/>
            <person name="Gaulin E."/>
            <person name="Govers F."/>
            <person name="Hughes L."/>
            <person name="Humphray S."/>
            <person name="Jiang R.H."/>
            <person name="Judelson H."/>
            <person name="Kamoun S."/>
            <person name="Kyung K."/>
            <person name="Meijer H."/>
            <person name="Minx P."/>
            <person name="Morris P."/>
            <person name="Nelson J."/>
            <person name="Phuntumart V."/>
            <person name="Qutob D."/>
            <person name="Rehmany A."/>
            <person name="Rougon-Cardoso A."/>
            <person name="Ryden P."/>
            <person name="Torto-Alalibo T."/>
            <person name="Studholme D."/>
            <person name="Wang Y."/>
            <person name="Win J."/>
            <person name="Wood J."/>
            <person name="Clifton S.W."/>
            <person name="Rogers J."/>
            <person name="Van den Ackerveken G."/>
            <person name="Jones J.D."/>
            <person name="McDowell J.M."/>
            <person name="Beynon J."/>
            <person name="Tyler B.M."/>
        </authorList>
    </citation>
    <scope>NUCLEOTIDE SEQUENCE [LARGE SCALE GENOMIC DNA]</scope>
    <source>
        <strain evidence="2">Emoy2</strain>
    </source>
</reference>
<dbReference type="EnsemblProtists" id="HpaT807828">
    <property type="protein sequence ID" value="HpaP807828"/>
    <property type="gene ID" value="HpaG807828"/>
</dbReference>
<dbReference type="HOGENOM" id="CLU_3110498_0_0_1"/>
<evidence type="ECO:0000313" key="1">
    <source>
        <dbReference type="EnsemblProtists" id="HpaP807828"/>
    </source>
</evidence>
<dbReference type="VEuPathDB" id="FungiDB:HpaG807828"/>
<dbReference type="AlphaFoldDB" id="M4BN41"/>